<dbReference type="InterPro" id="IPR039418">
    <property type="entry name" value="LexA-like"/>
</dbReference>
<dbReference type="GO" id="GO:0003677">
    <property type="term" value="F:DNA binding"/>
    <property type="evidence" value="ECO:0007669"/>
    <property type="project" value="InterPro"/>
</dbReference>
<dbReference type="SUPFAM" id="SSF56024">
    <property type="entry name" value="Phospholipase D/nuclease"/>
    <property type="match status" value="1"/>
</dbReference>
<dbReference type="Pfam" id="PF13091">
    <property type="entry name" value="PLDc_2"/>
    <property type="match status" value="1"/>
</dbReference>
<dbReference type="Pfam" id="PF00717">
    <property type="entry name" value="Peptidase_S24"/>
    <property type="match status" value="1"/>
</dbReference>
<dbReference type="CDD" id="cd18032">
    <property type="entry name" value="DEXHc_RE_I_III_res"/>
    <property type="match status" value="1"/>
</dbReference>
<dbReference type="Gene3D" id="3.40.50.300">
    <property type="entry name" value="P-loop containing nucleotide triphosphate hydrolases"/>
    <property type="match status" value="2"/>
</dbReference>
<feature type="domain" description="Helicase ATP-binding" evidence="1">
    <location>
        <begin position="232"/>
        <end position="383"/>
    </location>
</feature>
<dbReference type="InterPro" id="IPR058403">
    <property type="entry name" value="DUF8090"/>
</dbReference>
<gene>
    <name evidence="3" type="ORF">AWN68_16880</name>
</gene>
<dbReference type="Gene3D" id="2.10.109.10">
    <property type="entry name" value="Umud Fragment, subunit A"/>
    <property type="match status" value="1"/>
</dbReference>
<dbReference type="SMART" id="SM00490">
    <property type="entry name" value="HELICc"/>
    <property type="match status" value="1"/>
</dbReference>
<dbReference type="InterPro" id="IPR050742">
    <property type="entry name" value="Helicase_Restrict-Modif_Enz"/>
</dbReference>
<keyword evidence="3" id="KW-0255">Endonuclease</keyword>
<feature type="domain" description="Helicase C-terminal" evidence="2">
    <location>
        <begin position="428"/>
        <end position="588"/>
    </location>
</feature>
<dbReference type="GO" id="GO:0016787">
    <property type="term" value="F:hydrolase activity"/>
    <property type="evidence" value="ECO:0007669"/>
    <property type="project" value="InterPro"/>
</dbReference>
<dbReference type="InterPro" id="IPR001650">
    <property type="entry name" value="Helicase_C-like"/>
</dbReference>
<protein>
    <submittedName>
        <fullName evidence="3">Restriction endonuclease subunit R</fullName>
    </submittedName>
</protein>
<dbReference type="PROSITE" id="PS51192">
    <property type="entry name" value="HELICASE_ATP_BIND_1"/>
    <property type="match status" value="1"/>
</dbReference>
<dbReference type="Pfam" id="PF04851">
    <property type="entry name" value="ResIII"/>
    <property type="match status" value="1"/>
</dbReference>
<dbReference type="Gene3D" id="3.30.870.10">
    <property type="entry name" value="Endonuclease Chain A"/>
    <property type="match status" value="1"/>
</dbReference>
<dbReference type="InterPro" id="IPR025202">
    <property type="entry name" value="PLD-like_dom"/>
</dbReference>
<dbReference type="InterPro" id="IPR036286">
    <property type="entry name" value="LexA/Signal_pep-like_sf"/>
</dbReference>
<dbReference type="GO" id="GO:0005829">
    <property type="term" value="C:cytosol"/>
    <property type="evidence" value="ECO:0007669"/>
    <property type="project" value="TreeGrafter"/>
</dbReference>
<dbReference type="CDD" id="cd06529">
    <property type="entry name" value="S24_LexA-like"/>
    <property type="match status" value="1"/>
</dbReference>
<comment type="caution">
    <text evidence="3">The sequence shown here is derived from an EMBL/GenBank/DDBJ whole genome shotgun (WGS) entry which is preliminary data.</text>
</comment>
<dbReference type="Pfam" id="PF26350">
    <property type="entry name" value="DUF8090"/>
    <property type="match status" value="1"/>
</dbReference>
<keyword evidence="4" id="KW-1185">Reference proteome</keyword>
<dbReference type="Pfam" id="PF00271">
    <property type="entry name" value="Helicase_C"/>
    <property type="match status" value="1"/>
</dbReference>
<dbReference type="PROSITE" id="PS51194">
    <property type="entry name" value="HELICASE_CTER"/>
    <property type="match status" value="1"/>
</dbReference>
<dbReference type="InterPro" id="IPR027417">
    <property type="entry name" value="P-loop_NTPase"/>
</dbReference>
<dbReference type="CDD" id="cd18799">
    <property type="entry name" value="SF2_C_EcoAI-like"/>
    <property type="match status" value="1"/>
</dbReference>
<dbReference type="RefSeq" id="WP_068413673.1">
    <property type="nucleotide sequence ID" value="NZ_LRDB01000007.1"/>
</dbReference>
<dbReference type="PANTHER" id="PTHR47396:SF1">
    <property type="entry name" value="ATP-DEPENDENT HELICASE IRC3-RELATED"/>
    <property type="match status" value="1"/>
</dbReference>
<reference evidence="3 4" key="1">
    <citation type="submission" date="2016-01" db="EMBL/GenBank/DDBJ databases">
        <title>Genome sequencing of Roseivirga echinicomitans KMM 6058.</title>
        <authorList>
            <person name="Selvaratnam C."/>
            <person name="Thevarajoo S."/>
            <person name="Goh K.M."/>
            <person name="Ee R."/>
            <person name="Chan K.-G."/>
            <person name="Chong C.S."/>
        </authorList>
    </citation>
    <scope>NUCLEOTIDE SEQUENCE [LARGE SCALE GENOMIC DNA]</scope>
    <source>
        <strain evidence="3 4">KMM 6058</strain>
    </source>
</reference>
<proteinExistence type="predicted"/>
<sequence>MDDMILSFNKSLQTGYVDKSILSNLDYQPELLVNQKNPPKKVLSTILHELENCNQFFISVAFVTTSGVATIINKLKELEDRGIKGEILVSQYLNFTQPEALKRLVQFTNIDLRIATTGNAHTKGYIFKSKEHYNLIVGSSNLTANALSTNKEWNIKVSALDESGLVEKILNEFRSDFKKGENVTAEYILTYEKIYQSQFLLNRKNKLESLTETQAQITPNSMQKEALENLKNLRAEGKNKALIISATGTGKTYLSAFDAKAFNSKKLLFVVHRLTIAKDSLNTFKSVFGNDKTMGLYSGSEQNLDCDFVFSTIQTISKANHLDNFKKDHFDYIIIDETHRSGADSYLRLIEHFEPKFLLGMTATPERTDGNDIFQLFDHNIAYEIRLNRAMEEEMLSSFHYYGITDLSIDDTEVDRKSDFRYLVSSERVERIIEQVKFYGSDNGITRGLIFCSRKNEAVELSELFNSKGFKTIALTGDSSEEERARAIEKIETDNLSAKLDYIFTVDIFNEGIDIPKINQIIMLRPTDSAIIFIQQLGRGLRKVDGKGYLTVIDFIGNYENNYLIPIALYGDTSYNKDSLRKLITEGSRMIPGASTINFDEITKERIFQSIDTANMQLYADLKKDYNLLKFKLGRTPMMMDFIEHGSRDPFLFVDYANSYYNFIVKVEKAENIALSKQQMKLLELFAKEINNSKRLEESLILKTLIESSKLSVKELKEQVLKNHGYSISEETIKSCVSNLNFEFVREKKDGKMLPAKEIYDLDILSIVNGNFVFSNAFSAHLNQTEFKRFLVDSAAYSIYEFNRLFDADKWQNGFVLYRKYSRKDVFRILNVAENPVAQNVGGYLVSPDNEHCPIFVNYHKEEHISESTKYEDEFVNNKEFDWMSKSNRSLSSNDVQSILGQKGPIRLPLFIKKNNDEGMDFYYMGEVSPELNKVEQTTMPNDKGKQLSVVKIRFNLANPVTSIMFNYLHEKSAIKTVKPAKTAKVIPIQQSLSFEEELRNPIPLYDFYAAAGTFSELQSEKDFTLIEGPENSSSNDYFACKIIGESMNRVIPHGSICLFKPYTGGSRNGKIVLVENIDIQDPDFNSAFTIKTYSSEKSVSEESWGHTSVVLRPNSFDSSYQNIIITAENAAEMRVVGEFVKVLMDTKD</sequence>
<dbReference type="GO" id="GO:0004519">
    <property type="term" value="F:endonuclease activity"/>
    <property type="evidence" value="ECO:0007669"/>
    <property type="project" value="UniProtKB-KW"/>
</dbReference>
<accession>A0A150XQB6</accession>
<evidence type="ECO:0000313" key="3">
    <source>
        <dbReference type="EMBL" id="KYG80782.1"/>
    </source>
</evidence>
<evidence type="ECO:0000259" key="2">
    <source>
        <dbReference type="PROSITE" id="PS51194"/>
    </source>
</evidence>
<dbReference type="SMART" id="SM00487">
    <property type="entry name" value="DEXDc"/>
    <property type="match status" value="1"/>
</dbReference>
<dbReference type="InterPro" id="IPR006935">
    <property type="entry name" value="Helicase/UvrB_N"/>
</dbReference>
<keyword evidence="3" id="KW-0378">Hydrolase</keyword>
<evidence type="ECO:0000259" key="1">
    <source>
        <dbReference type="PROSITE" id="PS51192"/>
    </source>
</evidence>
<dbReference type="InterPro" id="IPR014001">
    <property type="entry name" value="Helicase_ATP-bd"/>
</dbReference>
<dbReference type="OrthoDB" id="9759819at2"/>
<dbReference type="SUPFAM" id="SSF52540">
    <property type="entry name" value="P-loop containing nucleoside triphosphate hydrolases"/>
    <property type="match status" value="1"/>
</dbReference>
<dbReference type="EMBL" id="LRDB01000007">
    <property type="protein sequence ID" value="KYG80782.1"/>
    <property type="molecule type" value="Genomic_DNA"/>
</dbReference>
<dbReference type="SUPFAM" id="SSF51306">
    <property type="entry name" value="LexA/Signal peptidase"/>
    <property type="match status" value="1"/>
</dbReference>
<evidence type="ECO:0000313" key="4">
    <source>
        <dbReference type="Proteomes" id="UP000075615"/>
    </source>
</evidence>
<dbReference type="InterPro" id="IPR021835">
    <property type="entry name" value="DUF3427"/>
</dbReference>
<dbReference type="CDD" id="cd09204">
    <property type="entry name" value="PLDc_N_DEXD_b2"/>
    <property type="match status" value="1"/>
</dbReference>
<dbReference type="Pfam" id="PF11907">
    <property type="entry name" value="DUF3427"/>
    <property type="match status" value="1"/>
</dbReference>
<organism evidence="3 4">
    <name type="scientific">Roseivirga echinicomitans</name>
    <dbReference type="NCBI Taxonomy" id="296218"/>
    <lineage>
        <taxon>Bacteria</taxon>
        <taxon>Pseudomonadati</taxon>
        <taxon>Bacteroidota</taxon>
        <taxon>Cytophagia</taxon>
        <taxon>Cytophagales</taxon>
        <taxon>Roseivirgaceae</taxon>
        <taxon>Roseivirga</taxon>
    </lineage>
</organism>
<dbReference type="PANTHER" id="PTHR47396">
    <property type="entry name" value="TYPE I RESTRICTION ENZYME ECOKI R PROTEIN"/>
    <property type="match status" value="1"/>
</dbReference>
<dbReference type="Proteomes" id="UP000075615">
    <property type="component" value="Unassembled WGS sequence"/>
</dbReference>
<dbReference type="STRING" id="296218.AWN68_16880"/>
<dbReference type="GO" id="GO:0005524">
    <property type="term" value="F:ATP binding"/>
    <property type="evidence" value="ECO:0007669"/>
    <property type="project" value="InterPro"/>
</dbReference>
<name>A0A150XQB6_9BACT</name>
<keyword evidence="3" id="KW-0540">Nuclease</keyword>
<dbReference type="AlphaFoldDB" id="A0A150XQB6"/>
<dbReference type="InterPro" id="IPR015927">
    <property type="entry name" value="Peptidase_S24_S26A/B/C"/>
</dbReference>